<dbReference type="EMBL" id="FCOL02000188">
    <property type="protein sequence ID" value="SAL85713.1"/>
    <property type="molecule type" value="Genomic_DNA"/>
</dbReference>
<reference evidence="1" key="1">
    <citation type="submission" date="2016-01" db="EMBL/GenBank/DDBJ databases">
        <authorList>
            <person name="Peeters C."/>
        </authorList>
    </citation>
    <scope>NUCLEOTIDE SEQUENCE [LARGE SCALE GENOMIC DNA]</scope>
    <source>
        <strain evidence="1">LMG 22937</strain>
    </source>
</reference>
<name>A0A158KYB5_9BURK</name>
<comment type="caution">
    <text evidence="1">The sequence shown here is derived from an EMBL/GenBank/DDBJ whole genome shotgun (WGS) entry which is preliminary data.</text>
</comment>
<protein>
    <submittedName>
        <fullName evidence="1">Uncharacterized protein</fullName>
    </submittedName>
</protein>
<keyword evidence="2" id="KW-1185">Reference proteome</keyword>
<evidence type="ECO:0000313" key="1">
    <source>
        <dbReference type="EMBL" id="SAL85713.1"/>
    </source>
</evidence>
<sequence>MNVFFVTATRRADDIYVVVDAESGETYGQLSSLEMVASLVRGVVQDVHAQVIADVQ</sequence>
<dbReference type="Proteomes" id="UP000054925">
    <property type="component" value="Unassembled WGS sequence"/>
</dbReference>
<dbReference type="AlphaFoldDB" id="A0A158KYB5"/>
<evidence type="ECO:0000313" key="2">
    <source>
        <dbReference type="Proteomes" id="UP000054925"/>
    </source>
</evidence>
<accession>A0A158KYB5</accession>
<dbReference type="RefSeq" id="WP_235025532.1">
    <property type="nucleotide sequence ID" value="NZ_FCOL02000188.1"/>
</dbReference>
<proteinExistence type="predicted"/>
<organism evidence="1 2">
    <name type="scientific">Caballeronia terrestris</name>
    <dbReference type="NCBI Taxonomy" id="1226301"/>
    <lineage>
        <taxon>Bacteria</taxon>
        <taxon>Pseudomonadati</taxon>
        <taxon>Pseudomonadota</taxon>
        <taxon>Betaproteobacteria</taxon>
        <taxon>Burkholderiales</taxon>
        <taxon>Burkholderiaceae</taxon>
        <taxon>Caballeronia</taxon>
    </lineage>
</organism>
<gene>
    <name evidence="1" type="ORF">AWB67_07015</name>
</gene>